<dbReference type="GO" id="GO:0016020">
    <property type="term" value="C:membrane"/>
    <property type="evidence" value="ECO:0007669"/>
    <property type="project" value="InterPro"/>
</dbReference>
<keyword evidence="1" id="KW-0732">Signal</keyword>
<accession>A0AAV4K066</accession>
<sequence>MELHYSACVVGAAAIVIVLRCCAAAETGIVPWPGGLEMREGSINKTDETRLIQNILYNYNPAARPVYNASHTVTVKFGITLTQISDMVSAVCFGVSASNESTSPLIDGINATTELEKIISLGITSDPGVLSSGFTQSNLPKKDSTHQGERQNKIMSQGVGQVPDEQLLMERLMIGYHRYARPVVNASYMVTVKFGLTLVQISDMVSLTTVVPLRR</sequence>
<proteinExistence type="predicted"/>
<dbReference type="Proteomes" id="UP000762676">
    <property type="component" value="Unassembled WGS sequence"/>
</dbReference>
<dbReference type="Gene3D" id="2.70.170.10">
    <property type="entry name" value="Neurotransmitter-gated ion-channel ligand-binding domain"/>
    <property type="match status" value="1"/>
</dbReference>
<evidence type="ECO:0000256" key="1">
    <source>
        <dbReference type="SAM" id="SignalP"/>
    </source>
</evidence>
<dbReference type="SUPFAM" id="SSF63712">
    <property type="entry name" value="Nicotinic receptor ligand binding domain-like"/>
    <property type="match status" value="2"/>
</dbReference>
<keyword evidence="3" id="KW-1185">Reference proteome</keyword>
<name>A0AAV4K066_9GAST</name>
<dbReference type="InterPro" id="IPR036734">
    <property type="entry name" value="Neur_chan_lig-bd_sf"/>
</dbReference>
<feature type="signal peptide" evidence="1">
    <location>
        <begin position="1"/>
        <end position="24"/>
    </location>
</feature>
<evidence type="ECO:0000313" key="3">
    <source>
        <dbReference type="Proteomes" id="UP000762676"/>
    </source>
</evidence>
<feature type="chain" id="PRO_5043562493" evidence="1">
    <location>
        <begin position="25"/>
        <end position="215"/>
    </location>
</feature>
<dbReference type="EMBL" id="BMAT01010610">
    <property type="protein sequence ID" value="GFS28050.1"/>
    <property type="molecule type" value="Genomic_DNA"/>
</dbReference>
<keyword evidence="2" id="KW-0675">Receptor</keyword>
<evidence type="ECO:0000313" key="2">
    <source>
        <dbReference type="EMBL" id="GFS28050.1"/>
    </source>
</evidence>
<reference evidence="2 3" key="1">
    <citation type="journal article" date="2021" name="Elife">
        <title>Chloroplast acquisition without the gene transfer in kleptoplastic sea slugs, Plakobranchus ocellatus.</title>
        <authorList>
            <person name="Maeda T."/>
            <person name="Takahashi S."/>
            <person name="Yoshida T."/>
            <person name="Shimamura S."/>
            <person name="Takaki Y."/>
            <person name="Nagai Y."/>
            <person name="Toyoda A."/>
            <person name="Suzuki Y."/>
            <person name="Arimoto A."/>
            <person name="Ishii H."/>
            <person name="Satoh N."/>
            <person name="Nishiyama T."/>
            <person name="Hasebe M."/>
            <person name="Maruyama T."/>
            <person name="Minagawa J."/>
            <person name="Obokata J."/>
            <person name="Shigenobu S."/>
        </authorList>
    </citation>
    <scope>NUCLEOTIDE SEQUENCE [LARGE SCALE GENOMIC DNA]</scope>
</reference>
<gene>
    <name evidence="2" type="ORF">ElyMa_005330500</name>
</gene>
<protein>
    <submittedName>
        <fullName evidence="2">Neuronal acetylcholine receptor subunit alpha-4</fullName>
    </submittedName>
</protein>
<dbReference type="AlphaFoldDB" id="A0AAV4K066"/>
<organism evidence="2 3">
    <name type="scientific">Elysia marginata</name>
    <dbReference type="NCBI Taxonomy" id="1093978"/>
    <lineage>
        <taxon>Eukaryota</taxon>
        <taxon>Metazoa</taxon>
        <taxon>Spiralia</taxon>
        <taxon>Lophotrochozoa</taxon>
        <taxon>Mollusca</taxon>
        <taxon>Gastropoda</taxon>
        <taxon>Heterobranchia</taxon>
        <taxon>Euthyneura</taxon>
        <taxon>Panpulmonata</taxon>
        <taxon>Sacoglossa</taxon>
        <taxon>Placobranchoidea</taxon>
        <taxon>Plakobranchidae</taxon>
        <taxon>Elysia</taxon>
    </lineage>
</organism>
<comment type="caution">
    <text evidence="2">The sequence shown here is derived from an EMBL/GenBank/DDBJ whole genome shotgun (WGS) entry which is preliminary data.</text>
</comment>
<dbReference type="GO" id="GO:0005230">
    <property type="term" value="F:extracellular ligand-gated monoatomic ion channel activity"/>
    <property type="evidence" value="ECO:0007669"/>
    <property type="project" value="InterPro"/>
</dbReference>